<dbReference type="Pfam" id="PF04348">
    <property type="entry name" value="LppC"/>
    <property type="match status" value="1"/>
</dbReference>
<dbReference type="InterPro" id="IPR028082">
    <property type="entry name" value="Peripla_BP_I"/>
</dbReference>
<keyword evidence="2" id="KW-0133">Cell shape</keyword>
<dbReference type="EMBL" id="JACXAF010000013">
    <property type="protein sequence ID" value="MBD1389921.1"/>
    <property type="molecule type" value="Genomic_DNA"/>
</dbReference>
<protein>
    <submittedName>
        <fullName evidence="8">Penicillin-binding protein activator</fullName>
    </submittedName>
</protein>
<dbReference type="PANTHER" id="PTHR38038">
    <property type="entry name" value="PENICILLIN-BINDING PROTEIN ACTIVATOR LPOA"/>
    <property type="match status" value="1"/>
</dbReference>
<dbReference type="SUPFAM" id="SSF53822">
    <property type="entry name" value="Periplasmic binding protein-like I"/>
    <property type="match status" value="1"/>
</dbReference>
<evidence type="ECO:0000313" key="8">
    <source>
        <dbReference type="EMBL" id="MBD1389921.1"/>
    </source>
</evidence>
<dbReference type="Gene3D" id="1.25.40.650">
    <property type="match status" value="1"/>
</dbReference>
<accession>A0A8J6QKI5</accession>
<dbReference type="Gene3D" id="1.25.40.10">
    <property type="entry name" value="Tetratricopeptide repeat domain"/>
    <property type="match status" value="1"/>
</dbReference>
<evidence type="ECO:0000256" key="3">
    <source>
        <dbReference type="ARBA" id="ARBA00022984"/>
    </source>
</evidence>
<evidence type="ECO:0000313" key="9">
    <source>
        <dbReference type="Proteomes" id="UP000638014"/>
    </source>
</evidence>
<evidence type="ECO:0000256" key="7">
    <source>
        <dbReference type="ARBA" id="ARBA00023288"/>
    </source>
</evidence>
<dbReference type="PROSITE" id="PS51257">
    <property type="entry name" value="PROKAR_LIPOPROTEIN"/>
    <property type="match status" value="1"/>
</dbReference>
<dbReference type="InterPro" id="IPR011990">
    <property type="entry name" value="TPR-like_helical_dom_sf"/>
</dbReference>
<gene>
    <name evidence="8" type="ORF">IC617_10820</name>
</gene>
<evidence type="ECO:0000256" key="2">
    <source>
        <dbReference type="ARBA" id="ARBA00022960"/>
    </source>
</evidence>
<dbReference type="GO" id="GO:0008360">
    <property type="term" value="P:regulation of cell shape"/>
    <property type="evidence" value="ECO:0007669"/>
    <property type="project" value="UniProtKB-KW"/>
</dbReference>
<organism evidence="8 9">
    <name type="scientific">Neiella litorisoli</name>
    <dbReference type="NCBI Taxonomy" id="2771431"/>
    <lineage>
        <taxon>Bacteria</taxon>
        <taxon>Pseudomonadati</taxon>
        <taxon>Pseudomonadota</taxon>
        <taxon>Gammaproteobacteria</taxon>
        <taxon>Alteromonadales</taxon>
        <taxon>Echinimonadaceae</taxon>
        <taxon>Neiella</taxon>
    </lineage>
</organism>
<keyword evidence="3" id="KW-0573">Peptidoglycan synthesis</keyword>
<keyword evidence="9" id="KW-1185">Reference proteome</keyword>
<dbReference type="InterPro" id="IPR007443">
    <property type="entry name" value="LpoA"/>
</dbReference>
<dbReference type="CDD" id="cd06339">
    <property type="entry name" value="PBP1_YraM_LppC_lipoprotein-like"/>
    <property type="match status" value="1"/>
</dbReference>
<dbReference type="Proteomes" id="UP000638014">
    <property type="component" value="Unassembled WGS sequence"/>
</dbReference>
<dbReference type="RefSeq" id="WP_191145010.1">
    <property type="nucleotide sequence ID" value="NZ_JACXAF010000013.1"/>
</dbReference>
<evidence type="ECO:0000256" key="5">
    <source>
        <dbReference type="ARBA" id="ARBA00023139"/>
    </source>
</evidence>
<dbReference type="PANTHER" id="PTHR38038:SF1">
    <property type="entry name" value="PENICILLIN-BINDING PROTEIN ACTIVATOR LPOA"/>
    <property type="match status" value="1"/>
</dbReference>
<keyword evidence="4" id="KW-0472">Membrane</keyword>
<dbReference type="GO" id="GO:0009252">
    <property type="term" value="P:peptidoglycan biosynthetic process"/>
    <property type="evidence" value="ECO:0007669"/>
    <property type="project" value="UniProtKB-KW"/>
</dbReference>
<keyword evidence="5" id="KW-0564">Palmitate</keyword>
<proteinExistence type="predicted"/>
<evidence type="ECO:0000256" key="6">
    <source>
        <dbReference type="ARBA" id="ARBA00023237"/>
    </source>
</evidence>
<dbReference type="GO" id="GO:0031241">
    <property type="term" value="C:periplasmic side of cell outer membrane"/>
    <property type="evidence" value="ECO:0007669"/>
    <property type="project" value="TreeGrafter"/>
</dbReference>
<evidence type="ECO:0000256" key="4">
    <source>
        <dbReference type="ARBA" id="ARBA00023136"/>
    </source>
</evidence>
<dbReference type="GO" id="GO:0030234">
    <property type="term" value="F:enzyme regulator activity"/>
    <property type="evidence" value="ECO:0007669"/>
    <property type="project" value="TreeGrafter"/>
</dbReference>
<keyword evidence="6" id="KW-0998">Cell outer membrane</keyword>
<keyword evidence="1" id="KW-0732">Signal</keyword>
<comment type="caution">
    <text evidence="8">The sequence shown here is derived from an EMBL/GenBank/DDBJ whole genome shotgun (WGS) entry which is preliminary data.</text>
</comment>
<dbReference type="AlphaFoldDB" id="A0A8J6QKI5"/>
<name>A0A8J6QKI5_9GAMM</name>
<dbReference type="Gene3D" id="3.40.50.2300">
    <property type="match status" value="2"/>
</dbReference>
<reference evidence="8" key="1">
    <citation type="submission" date="2020-09" db="EMBL/GenBank/DDBJ databases">
        <title>A novel bacterium of genus Neiella, isolated from South China Sea.</title>
        <authorList>
            <person name="Huang H."/>
            <person name="Mo K."/>
            <person name="Hu Y."/>
        </authorList>
    </citation>
    <scope>NUCLEOTIDE SEQUENCE</scope>
    <source>
        <strain evidence="8">HB171785</strain>
    </source>
</reference>
<evidence type="ECO:0000256" key="1">
    <source>
        <dbReference type="ARBA" id="ARBA00022729"/>
    </source>
</evidence>
<sequence>MRYSQERRFAFVSRWLMVVIMAFGILSCASNDKPSQADLNNIASPQQWLDLAQQAKEPERSEYRLNATRLYLRSGRLDLAASTLAATNPTNLANQQHWLLLDAQVKMAQGDMASAEQSYDKAIAQPLVNGQLNDERYALATAIHQYHEDYWGAAQQAVKRYPYVEPERQQKVQQQIWNLLGEVEKSQPARFNGQSIDPAFDGWLSLYQILNTKGQLKHVLAQLQQWQQRYPKHPAAATLPSNLNEAMTATDQKPADVAVILPLSGAYKAQGHALRNGMLQAVLDDLESPTQLHFYDSGRNTIADLYQQIQQDGHSIIIGPLLKSNVRTLLELADNSVQILALNQVDADQQSQMISSFALSPELEGRNTAQFFIDQGIEHPLLLQANGNSYQRITHSFEQTWQQQDNAQDIALVPIQDAKNMQKQVQQVMGITDSKARAVELARVLGLKLESEPRSRADIDAIYVVASSQQARLLKSFVDVTISPFADPVNVYAGPRSHNGQSSEFNGIYVADIPLLTSPSLSQQKAAVETLAPEWQYSDIRLFAMGHDALSLIPQLQALRQLPGFTVSGWTGDLSVSEQGEVGVSLPWSQYKDQRLVPVSS</sequence>
<keyword evidence="7" id="KW-0449">Lipoprotein</keyword>